<name>A0A5J4RNS3_9ZZZZ</name>
<proteinExistence type="predicted"/>
<feature type="non-terminal residue" evidence="1">
    <location>
        <position position="88"/>
    </location>
</feature>
<sequence length="88" mass="9677">MNLTGNLSSPDIKMDIKENTSLPFYGTVYGRRVNASLSGNSQGLNLDVALTPARNTNFVYGIKKASSATNNRFVKFIDKTPQQNDFDS</sequence>
<dbReference type="EMBL" id="SNRY01000881">
    <property type="protein sequence ID" value="KAA6335547.1"/>
    <property type="molecule type" value="Genomic_DNA"/>
</dbReference>
<organism evidence="1">
    <name type="scientific">termite gut metagenome</name>
    <dbReference type="NCBI Taxonomy" id="433724"/>
    <lineage>
        <taxon>unclassified sequences</taxon>
        <taxon>metagenomes</taxon>
        <taxon>organismal metagenomes</taxon>
    </lineage>
</organism>
<dbReference type="AlphaFoldDB" id="A0A5J4RNS3"/>
<gene>
    <name evidence="1" type="ORF">EZS27_016225</name>
</gene>
<comment type="caution">
    <text evidence="1">The sequence shown here is derived from an EMBL/GenBank/DDBJ whole genome shotgun (WGS) entry which is preliminary data.</text>
</comment>
<reference evidence="1" key="1">
    <citation type="submission" date="2019-03" db="EMBL/GenBank/DDBJ databases">
        <title>Single cell metagenomics reveals metabolic interactions within the superorganism composed of flagellate Streblomastix strix and complex community of Bacteroidetes bacteria on its surface.</title>
        <authorList>
            <person name="Treitli S.C."/>
            <person name="Kolisko M."/>
            <person name="Husnik F."/>
            <person name="Keeling P."/>
            <person name="Hampl V."/>
        </authorList>
    </citation>
    <scope>NUCLEOTIDE SEQUENCE</scope>
    <source>
        <strain evidence="1">STM</strain>
    </source>
</reference>
<evidence type="ECO:0000313" key="1">
    <source>
        <dbReference type="EMBL" id="KAA6335547.1"/>
    </source>
</evidence>
<accession>A0A5J4RNS3</accession>
<protein>
    <submittedName>
        <fullName evidence="1">Uncharacterized protein</fullName>
    </submittedName>
</protein>